<dbReference type="Gene3D" id="3.40.50.2300">
    <property type="match status" value="1"/>
</dbReference>
<reference evidence="4" key="1">
    <citation type="submission" date="2022-09" db="EMBL/GenBank/DDBJ databases">
        <title>genome sequence of Deinococcus rubellus.</title>
        <authorList>
            <person name="Srinivasan S."/>
        </authorList>
    </citation>
    <scope>NUCLEOTIDE SEQUENCE</scope>
    <source>
        <strain evidence="4">Ant6</strain>
    </source>
</reference>
<dbReference type="CDD" id="cd00156">
    <property type="entry name" value="REC"/>
    <property type="match status" value="1"/>
</dbReference>
<protein>
    <submittedName>
        <fullName evidence="4">Response regulator</fullName>
    </submittedName>
</protein>
<dbReference type="PROSITE" id="PS50110">
    <property type="entry name" value="RESPONSE_REGULATORY"/>
    <property type="match status" value="1"/>
</dbReference>
<accession>A0ABY5YIE7</accession>
<sequence length="249" mass="26391">MLITEVLVVESQIGVRKALERLLEGLGLRFRSVGSGAQAERESREWRPGLVIAGLTLPDQSGLALCRKLCQDSLPVVLLGDIGWNDAQAAGAAGTLGLPLEALELSKLIHSLLGTRAQVAPPPGLLFAEKLMERSGVLAVSCYDAQGAPQHSVGLRLPEGLGGRARTSLADVHWLAEGQGTTPHVTMPPLRGAGLATRPLGVIQVEYGERCLLLFERSGGIVACLLRDSASASLMKYWLRSTGPVESSF</sequence>
<dbReference type="PANTHER" id="PTHR44591:SF3">
    <property type="entry name" value="RESPONSE REGULATORY DOMAIN-CONTAINING PROTEIN"/>
    <property type="match status" value="1"/>
</dbReference>
<dbReference type="InterPro" id="IPR001789">
    <property type="entry name" value="Sig_transdc_resp-reg_receiver"/>
</dbReference>
<dbReference type="EMBL" id="CP104213">
    <property type="protein sequence ID" value="UWX64456.1"/>
    <property type="molecule type" value="Genomic_DNA"/>
</dbReference>
<evidence type="ECO:0000256" key="1">
    <source>
        <dbReference type="ARBA" id="ARBA00022553"/>
    </source>
</evidence>
<feature type="domain" description="Response regulatory" evidence="3">
    <location>
        <begin position="5"/>
        <end position="113"/>
    </location>
</feature>
<dbReference type="SUPFAM" id="SSF52172">
    <property type="entry name" value="CheY-like"/>
    <property type="match status" value="1"/>
</dbReference>
<proteinExistence type="predicted"/>
<keyword evidence="1" id="KW-0597">Phosphoprotein</keyword>
<evidence type="ECO:0000259" key="3">
    <source>
        <dbReference type="PROSITE" id="PS50110"/>
    </source>
</evidence>
<evidence type="ECO:0000313" key="5">
    <source>
        <dbReference type="Proteomes" id="UP001060261"/>
    </source>
</evidence>
<evidence type="ECO:0000313" key="4">
    <source>
        <dbReference type="EMBL" id="UWX64456.1"/>
    </source>
</evidence>
<organism evidence="4 5">
    <name type="scientific">Deinococcus rubellus</name>
    <dbReference type="NCBI Taxonomy" id="1889240"/>
    <lineage>
        <taxon>Bacteria</taxon>
        <taxon>Thermotogati</taxon>
        <taxon>Deinococcota</taxon>
        <taxon>Deinococci</taxon>
        <taxon>Deinococcales</taxon>
        <taxon>Deinococcaceae</taxon>
        <taxon>Deinococcus</taxon>
    </lineage>
</organism>
<dbReference type="Proteomes" id="UP001060261">
    <property type="component" value="Chromosome"/>
</dbReference>
<comment type="caution">
    <text evidence="2">Lacks conserved residue(s) required for the propagation of feature annotation.</text>
</comment>
<keyword evidence="5" id="KW-1185">Reference proteome</keyword>
<dbReference type="InterPro" id="IPR050595">
    <property type="entry name" value="Bact_response_regulator"/>
</dbReference>
<gene>
    <name evidence="4" type="ORF">N0D28_01950</name>
</gene>
<dbReference type="SMART" id="SM00448">
    <property type="entry name" value="REC"/>
    <property type="match status" value="1"/>
</dbReference>
<name>A0ABY5YIE7_9DEIO</name>
<dbReference type="Pfam" id="PF00072">
    <property type="entry name" value="Response_reg"/>
    <property type="match status" value="1"/>
</dbReference>
<dbReference type="PANTHER" id="PTHR44591">
    <property type="entry name" value="STRESS RESPONSE REGULATOR PROTEIN 1"/>
    <property type="match status" value="1"/>
</dbReference>
<dbReference type="InterPro" id="IPR011006">
    <property type="entry name" value="CheY-like_superfamily"/>
</dbReference>
<dbReference type="RefSeq" id="WP_260560730.1">
    <property type="nucleotide sequence ID" value="NZ_BAABEC010000076.1"/>
</dbReference>
<evidence type="ECO:0000256" key="2">
    <source>
        <dbReference type="PROSITE-ProRule" id="PRU00169"/>
    </source>
</evidence>